<sequence length="203" mass="22350">MLFDARTLSGIADGSITTTYRRWAAPRVRAGGSQLTKVGRVSFTSVEQVDPARLTARDLRGTGFDSVAALLARADGRDRGDLPLWRIRLVLAGEDPRVALRADAHLDDRTLASLDASLDRMDAAADHPWTRDVLALIGRRPGVVSTELAAERGEERYFFKNRVRRLKTLGLTESLEVGYRLSPRGEAFLRLHGSDAARRPGTT</sequence>
<evidence type="ECO:0008006" key="3">
    <source>
        <dbReference type="Google" id="ProtNLM"/>
    </source>
</evidence>
<proteinExistence type="predicted"/>
<organism evidence="1 2">
    <name type="scientific">Microlunatus kandeliicorticis</name>
    <dbReference type="NCBI Taxonomy" id="1759536"/>
    <lineage>
        <taxon>Bacteria</taxon>
        <taxon>Bacillati</taxon>
        <taxon>Actinomycetota</taxon>
        <taxon>Actinomycetes</taxon>
        <taxon>Propionibacteriales</taxon>
        <taxon>Propionibacteriaceae</taxon>
        <taxon>Microlunatus</taxon>
    </lineage>
</organism>
<dbReference type="AlphaFoldDB" id="A0A7W3IPC2"/>
<dbReference type="EMBL" id="JACGWT010000001">
    <property type="protein sequence ID" value="MBA8792757.1"/>
    <property type="molecule type" value="Genomic_DNA"/>
</dbReference>
<comment type="caution">
    <text evidence="1">The sequence shown here is derived from an EMBL/GenBank/DDBJ whole genome shotgun (WGS) entry which is preliminary data.</text>
</comment>
<keyword evidence="2" id="KW-1185">Reference proteome</keyword>
<accession>A0A7W3IPC2</accession>
<reference evidence="1 2" key="1">
    <citation type="submission" date="2020-07" db="EMBL/GenBank/DDBJ databases">
        <title>Sequencing the genomes of 1000 actinobacteria strains.</title>
        <authorList>
            <person name="Klenk H.-P."/>
        </authorList>
    </citation>
    <scope>NUCLEOTIDE SEQUENCE [LARGE SCALE GENOMIC DNA]</scope>
    <source>
        <strain evidence="1 2">DSM 100723</strain>
    </source>
</reference>
<dbReference type="RefSeq" id="WP_182558360.1">
    <property type="nucleotide sequence ID" value="NZ_JACGWT010000001.1"/>
</dbReference>
<name>A0A7W3IPC2_9ACTN</name>
<dbReference type="Proteomes" id="UP000523079">
    <property type="component" value="Unassembled WGS sequence"/>
</dbReference>
<evidence type="ECO:0000313" key="2">
    <source>
        <dbReference type="Proteomes" id="UP000523079"/>
    </source>
</evidence>
<gene>
    <name evidence="1" type="ORF">FHX74_000351</name>
</gene>
<evidence type="ECO:0000313" key="1">
    <source>
        <dbReference type="EMBL" id="MBA8792757.1"/>
    </source>
</evidence>
<protein>
    <recommendedName>
        <fullName evidence="3">ASCH domain-containing protein</fullName>
    </recommendedName>
</protein>